<dbReference type="RefSeq" id="WP_144988641.1">
    <property type="nucleotide sequence ID" value="NZ_CP037920.1"/>
</dbReference>
<accession>A0A517W1Z4</accession>
<reference evidence="2 3" key="1">
    <citation type="submission" date="2019-03" db="EMBL/GenBank/DDBJ databases">
        <title>Deep-cultivation of Planctomycetes and their phenomic and genomic characterization uncovers novel biology.</title>
        <authorList>
            <person name="Wiegand S."/>
            <person name="Jogler M."/>
            <person name="Boedeker C."/>
            <person name="Pinto D."/>
            <person name="Vollmers J."/>
            <person name="Rivas-Marin E."/>
            <person name="Kohn T."/>
            <person name="Peeters S.H."/>
            <person name="Heuer A."/>
            <person name="Rast P."/>
            <person name="Oberbeckmann S."/>
            <person name="Bunk B."/>
            <person name="Jeske O."/>
            <person name="Meyerdierks A."/>
            <person name="Storesund J.E."/>
            <person name="Kallscheuer N."/>
            <person name="Luecker S."/>
            <person name="Lage O.M."/>
            <person name="Pohl T."/>
            <person name="Merkel B.J."/>
            <person name="Hornburger P."/>
            <person name="Mueller R.-W."/>
            <person name="Bruemmer F."/>
            <person name="Labrenz M."/>
            <person name="Spormann A.M."/>
            <person name="Op den Camp H."/>
            <person name="Overmann J."/>
            <person name="Amann R."/>
            <person name="Jetten M.S.M."/>
            <person name="Mascher T."/>
            <person name="Medema M.H."/>
            <person name="Devos D.P."/>
            <person name="Kaster A.-K."/>
            <person name="Ovreas L."/>
            <person name="Rohde M."/>
            <person name="Galperin M.Y."/>
            <person name="Jogler C."/>
        </authorList>
    </citation>
    <scope>NUCLEOTIDE SEQUENCE [LARGE SCALE GENOMIC DNA]</scope>
    <source>
        <strain evidence="2 3">V144</strain>
    </source>
</reference>
<sequence length="131" mass="15083">MSDYDHKKNVTGTLPVLPVRNVAETLKYFTETLEFSELFQQASEEGVALNAQVQLENCNLMFNLNPADSGKEGGGVYFWIRIENKNIDDYYQELVKKNVEVVEEIKDQFWGDRSFTIRDCNGYLLAFNKAL</sequence>
<dbReference type="EMBL" id="CP037920">
    <property type="protein sequence ID" value="QDT99282.1"/>
    <property type="molecule type" value="Genomic_DNA"/>
</dbReference>
<dbReference type="InterPro" id="IPR037523">
    <property type="entry name" value="VOC_core"/>
</dbReference>
<evidence type="ECO:0000259" key="1">
    <source>
        <dbReference type="PROSITE" id="PS51819"/>
    </source>
</evidence>
<organism evidence="2 3">
    <name type="scientific">Gimesia aquarii</name>
    <dbReference type="NCBI Taxonomy" id="2527964"/>
    <lineage>
        <taxon>Bacteria</taxon>
        <taxon>Pseudomonadati</taxon>
        <taxon>Planctomycetota</taxon>
        <taxon>Planctomycetia</taxon>
        <taxon>Planctomycetales</taxon>
        <taxon>Planctomycetaceae</taxon>
        <taxon>Gimesia</taxon>
    </lineage>
</organism>
<dbReference type="Proteomes" id="UP000318704">
    <property type="component" value="Chromosome"/>
</dbReference>
<feature type="domain" description="VOC" evidence="1">
    <location>
        <begin position="11"/>
        <end position="130"/>
    </location>
</feature>
<dbReference type="InterPro" id="IPR029068">
    <property type="entry name" value="Glyas_Bleomycin-R_OHBP_Dase"/>
</dbReference>
<name>A0A517W1Z4_9PLAN</name>
<protein>
    <submittedName>
        <fullName evidence="2">Glyoxalase-like domain protein</fullName>
    </submittedName>
</protein>
<dbReference type="AlphaFoldDB" id="A0A517W1Z4"/>
<proteinExistence type="predicted"/>
<evidence type="ECO:0000313" key="2">
    <source>
        <dbReference type="EMBL" id="QDT99282.1"/>
    </source>
</evidence>
<dbReference type="KEGG" id="gaw:V144x_47930"/>
<evidence type="ECO:0000313" key="3">
    <source>
        <dbReference type="Proteomes" id="UP000318704"/>
    </source>
</evidence>
<dbReference type="InterPro" id="IPR004360">
    <property type="entry name" value="Glyas_Fos-R_dOase_dom"/>
</dbReference>
<dbReference type="Gene3D" id="3.10.180.10">
    <property type="entry name" value="2,3-Dihydroxybiphenyl 1,2-Dioxygenase, domain 1"/>
    <property type="match status" value="1"/>
</dbReference>
<dbReference type="Pfam" id="PF00903">
    <property type="entry name" value="Glyoxalase"/>
    <property type="match status" value="1"/>
</dbReference>
<gene>
    <name evidence="2" type="ORF">V144x_47930</name>
</gene>
<dbReference type="SUPFAM" id="SSF54593">
    <property type="entry name" value="Glyoxalase/Bleomycin resistance protein/Dihydroxybiphenyl dioxygenase"/>
    <property type="match status" value="1"/>
</dbReference>
<dbReference type="PROSITE" id="PS51819">
    <property type="entry name" value="VOC"/>
    <property type="match status" value="1"/>
</dbReference>